<evidence type="ECO:0000256" key="10">
    <source>
        <dbReference type="SAM" id="MobiDB-lite"/>
    </source>
</evidence>
<keyword evidence="6" id="KW-0805">Transcription regulation</keyword>
<dbReference type="KEGG" id="tut:107368838"/>
<dbReference type="EnsemblMetazoa" id="tetur28g02370.1">
    <property type="protein sequence ID" value="tetur28g02370.1"/>
    <property type="gene ID" value="tetur28g02370"/>
</dbReference>
<keyword evidence="8" id="KW-0804">Transcription</keyword>
<evidence type="ECO:0000256" key="9">
    <source>
        <dbReference type="ARBA" id="ARBA00023242"/>
    </source>
</evidence>
<dbReference type="OrthoDB" id="10265389at2759"/>
<comment type="subcellular location">
    <subcellularLocation>
        <location evidence="2">Cytoplasm</location>
    </subcellularLocation>
    <subcellularLocation>
        <location evidence="1">Nucleus</location>
    </subcellularLocation>
</comment>
<keyword evidence="5" id="KW-0963">Cytoplasm</keyword>
<keyword evidence="9" id="KW-0539">Nucleus</keyword>
<dbReference type="GO" id="GO:0005634">
    <property type="term" value="C:nucleus"/>
    <property type="evidence" value="ECO:0007669"/>
    <property type="project" value="UniProtKB-SubCell"/>
</dbReference>
<sequence length="299" mass="33735">MALSSKEMEALEALLNEENPQVEQYLKPEMVRLAPPLHNSEDEFVWLFPSELDDVKLAWDSTMSSHVSVITEAKRLMSKAFECTLTVDQQRTLLQEIEKDHKLVYYMGLTPSKLPELVENNPLIAIEVLLTLMPSNQISEYLSVLVNMEMSVHSMEVVNRLTTVVELPPEFIHLYITNCIQTCERIKDKCTQNRLVRLACVFLQSLIRNKIIKIQDVFLEVQAFCIEFSKIREAAALFRLLKQLDMCEQENSSTAPTTPTTTHSSSSIATTTTSTSNNNTATSSQSSSPTSSQQQSPQA</sequence>
<dbReference type="GO" id="GO:0031047">
    <property type="term" value="P:regulatory ncRNA-mediated gene silencing"/>
    <property type="evidence" value="ECO:0007669"/>
    <property type="project" value="UniProtKB-KW"/>
</dbReference>
<dbReference type="GO" id="GO:0005737">
    <property type="term" value="C:cytoplasm"/>
    <property type="evidence" value="ECO:0007669"/>
    <property type="project" value="UniProtKB-SubCell"/>
</dbReference>
<accession>T1KZP7</accession>
<dbReference type="eggNOG" id="KOG4508">
    <property type="taxonomic scope" value="Eukaryota"/>
</dbReference>
<reference evidence="11" key="2">
    <citation type="submission" date="2015-06" db="UniProtKB">
        <authorList>
            <consortium name="EnsemblMetazoa"/>
        </authorList>
    </citation>
    <scope>IDENTIFICATION</scope>
</reference>
<keyword evidence="12" id="KW-1185">Reference proteome</keyword>
<keyword evidence="7" id="KW-0943">RNA-mediated gene silencing</keyword>
<dbReference type="HOGENOM" id="CLU_028648_0_0_1"/>
<evidence type="ECO:0000256" key="8">
    <source>
        <dbReference type="ARBA" id="ARBA00023163"/>
    </source>
</evidence>
<evidence type="ECO:0000256" key="3">
    <source>
        <dbReference type="ARBA" id="ARBA00008030"/>
    </source>
</evidence>
<organism evidence="11 12">
    <name type="scientific">Tetranychus urticae</name>
    <name type="common">Two-spotted spider mite</name>
    <dbReference type="NCBI Taxonomy" id="32264"/>
    <lineage>
        <taxon>Eukaryota</taxon>
        <taxon>Metazoa</taxon>
        <taxon>Ecdysozoa</taxon>
        <taxon>Arthropoda</taxon>
        <taxon>Chelicerata</taxon>
        <taxon>Arachnida</taxon>
        <taxon>Acari</taxon>
        <taxon>Acariformes</taxon>
        <taxon>Trombidiformes</taxon>
        <taxon>Prostigmata</taxon>
        <taxon>Eleutherengona</taxon>
        <taxon>Raphignathae</taxon>
        <taxon>Tetranychoidea</taxon>
        <taxon>Tetranychidae</taxon>
        <taxon>Tetranychus</taxon>
    </lineage>
</organism>
<reference evidence="12" key="1">
    <citation type="submission" date="2011-08" db="EMBL/GenBank/DDBJ databases">
        <authorList>
            <person name="Rombauts S."/>
        </authorList>
    </citation>
    <scope>NUCLEOTIDE SEQUENCE</scope>
    <source>
        <strain evidence="12">London</strain>
    </source>
</reference>
<dbReference type="PANTHER" id="PTHR15975">
    <property type="entry name" value="CCR4-NOT TRANSCRIPTION COMPLEX SUBUNIT 11"/>
    <property type="match status" value="1"/>
</dbReference>
<proteinExistence type="inferred from homology"/>
<name>T1KZP7_TETUR</name>
<dbReference type="OMA" id="NTDIAHQ"/>
<evidence type="ECO:0000313" key="12">
    <source>
        <dbReference type="Proteomes" id="UP000015104"/>
    </source>
</evidence>
<dbReference type="Proteomes" id="UP000015104">
    <property type="component" value="Unassembled WGS sequence"/>
</dbReference>
<dbReference type="GO" id="GO:0030014">
    <property type="term" value="C:CCR4-NOT complex"/>
    <property type="evidence" value="ECO:0007669"/>
    <property type="project" value="InterPro"/>
</dbReference>
<dbReference type="PANTHER" id="PTHR15975:SF0">
    <property type="entry name" value="CCR4-NOT TRANSCRIPTION COMPLEX SUBUNIT 11"/>
    <property type="match status" value="1"/>
</dbReference>
<evidence type="ECO:0000256" key="2">
    <source>
        <dbReference type="ARBA" id="ARBA00004496"/>
    </source>
</evidence>
<dbReference type="EMBL" id="CAEY01000744">
    <property type="status" value="NOT_ANNOTATED_CDS"/>
    <property type="molecule type" value="Genomic_DNA"/>
</dbReference>
<evidence type="ECO:0000256" key="7">
    <source>
        <dbReference type="ARBA" id="ARBA00023158"/>
    </source>
</evidence>
<protein>
    <recommendedName>
        <fullName evidence="4">CCR4-NOT transcription complex subunit 11</fullName>
    </recommendedName>
</protein>
<evidence type="ECO:0000256" key="6">
    <source>
        <dbReference type="ARBA" id="ARBA00023015"/>
    </source>
</evidence>
<evidence type="ECO:0000313" key="11">
    <source>
        <dbReference type="EnsemblMetazoa" id="tetur28g02370.1"/>
    </source>
</evidence>
<evidence type="ECO:0000256" key="4">
    <source>
        <dbReference type="ARBA" id="ARBA00014872"/>
    </source>
</evidence>
<evidence type="ECO:0000256" key="1">
    <source>
        <dbReference type="ARBA" id="ARBA00004123"/>
    </source>
</evidence>
<comment type="similarity">
    <text evidence="3">Belongs to the CNOT11 family.</text>
</comment>
<feature type="region of interest" description="Disordered" evidence="10">
    <location>
        <begin position="251"/>
        <end position="299"/>
    </location>
</feature>
<evidence type="ECO:0000256" key="5">
    <source>
        <dbReference type="ARBA" id="ARBA00022490"/>
    </source>
</evidence>
<dbReference type="AlphaFoldDB" id="T1KZP7"/>
<dbReference type="Pfam" id="PF10155">
    <property type="entry name" value="CNOT11"/>
    <property type="match status" value="1"/>
</dbReference>
<dbReference type="InterPro" id="IPR019312">
    <property type="entry name" value="CNOT11"/>
</dbReference>
<dbReference type="STRING" id="32264.T1KZP7"/>
<gene>
    <name evidence="11" type="primary">107368838</name>
</gene>